<gene>
    <name evidence="1" type="ORF">MNBD_DELTA03-289</name>
</gene>
<dbReference type="AlphaFoldDB" id="A0A3B0VGP0"/>
<sequence>MVRFLLMLMHNSDTNKNNAQLIFTTHDTSILDQKIMRRDQIWFMEKDKQNASSLYPLSDFKPRKNEA</sequence>
<dbReference type="EMBL" id="UOEX01000212">
    <property type="protein sequence ID" value="VAW37477.1"/>
    <property type="molecule type" value="Genomic_DNA"/>
</dbReference>
<proteinExistence type="predicted"/>
<evidence type="ECO:0000313" key="1">
    <source>
        <dbReference type="EMBL" id="VAW37477.1"/>
    </source>
</evidence>
<accession>A0A3B0VGP0</accession>
<organism evidence="1">
    <name type="scientific">hydrothermal vent metagenome</name>
    <dbReference type="NCBI Taxonomy" id="652676"/>
    <lineage>
        <taxon>unclassified sequences</taxon>
        <taxon>metagenomes</taxon>
        <taxon>ecological metagenomes</taxon>
    </lineage>
</organism>
<name>A0A3B0VGP0_9ZZZZ</name>
<reference evidence="1" key="1">
    <citation type="submission" date="2018-06" db="EMBL/GenBank/DDBJ databases">
        <authorList>
            <person name="Zhirakovskaya E."/>
        </authorList>
    </citation>
    <scope>NUCLEOTIDE SEQUENCE</scope>
</reference>
<protein>
    <recommendedName>
        <fullName evidence="2">ATPase AAA-type core domain-containing protein</fullName>
    </recommendedName>
</protein>
<evidence type="ECO:0008006" key="2">
    <source>
        <dbReference type="Google" id="ProtNLM"/>
    </source>
</evidence>
<feature type="non-terminal residue" evidence="1">
    <location>
        <position position="67"/>
    </location>
</feature>